<dbReference type="VEuPathDB" id="CryptoDB:Cvel_18087"/>
<dbReference type="PROSITE" id="PS50835">
    <property type="entry name" value="IG_LIKE"/>
    <property type="match status" value="1"/>
</dbReference>
<name>A0A0G4FQ06_9ALVE</name>
<feature type="domain" description="Ig-like" evidence="1">
    <location>
        <begin position="202"/>
        <end position="293"/>
    </location>
</feature>
<evidence type="ECO:0000313" key="2">
    <source>
        <dbReference type="EMBL" id="CEM16282.1"/>
    </source>
</evidence>
<dbReference type="EMBL" id="CDMZ01000531">
    <property type="protein sequence ID" value="CEM16282.1"/>
    <property type="molecule type" value="Genomic_DNA"/>
</dbReference>
<dbReference type="InterPro" id="IPR026059">
    <property type="entry name" value="Rab3GAP2"/>
</dbReference>
<gene>
    <name evidence="2" type="ORF">Cvel_18087</name>
</gene>
<evidence type="ECO:0000259" key="1">
    <source>
        <dbReference type="PROSITE" id="PS50835"/>
    </source>
</evidence>
<dbReference type="Pfam" id="PF14655">
    <property type="entry name" value="RAB3GAP2_N"/>
    <property type="match status" value="2"/>
</dbReference>
<accession>A0A0G4FQ06</accession>
<protein>
    <recommendedName>
        <fullName evidence="1">Ig-like domain-containing protein</fullName>
    </recommendedName>
</protein>
<organism evidence="2">
    <name type="scientific">Chromera velia CCMP2878</name>
    <dbReference type="NCBI Taxonomy" id="1169474"/>
    <lineage>
        <taxon>Eukaryota</taxon>
        <taxon>Sar</taxon>
        <taxon>Alveolata</taxon>
        <taxon>Colpodellida</taxon>
        <taxon>Chromeraceae</taxon>
        <taxon>Chromera</taxon>
    </lineage>
</organism>
<dbReference type="PANTHER" id="PTHR12472">
    <property type="entry name" value="RAB3-GAP REGULATORY DOMAIN"/>
    <property type="match status" value="1"/>
</dbReference>
<proteinExistence type="predicted"/>
<reference evidence="2" key="1">
    <citation type="submission" date="2014-11" db="EMBL/GenBank/DDBJ databases">
        <authorList>
            <person name="Otto D Thomas"/>
            <person name="Naeem Raeece"/>
        </authorList>
    </citation>
    <scope>NUCLEOTIDE SEQUENCE</scope>
</reference>
<dbReference type="InterPro" id="IPR007110">
    <property type="entry name" value="Ig-like_dom"/>
</dbReference>
<sequence>MTCPFRFSYLHHLPELSPPSDALVAISSLCVSSEAQEPEQFAHVASYTHKSEKIFTWRWDIKMEPNSPGKNALEPGIVVLTSAQVEEEVTALCWAEVIHERQHLLVGFKSGKVNVHSPKGALLLVQQWHLSPVRQIRVSGEQLQRQKTETNTFGLFQQRRSANRKLEEAPWTPIVLILHEDSVVVHTTSDGLMRQIYSSANPSTAGALERPFEKVLRLSGRSVSFSVACVFSRLHPSFSVCWRQKQRSHEEEALRSVVGERGEAEMIERNSTKTLATPTGERERRSLAAQFDCLGLVVAGKGPVLSLHWAHSETAERGAQKGLLLAAATKAFSFASAGLRMATEIAWARGDSADELAEGQAASANAKDVPMAQRLVDSTREGVDIEPAPFNRNLAAVADRFGRVSLLHLDSLRLLHMWKGYREAQLAWLVAENPCISENMEGETQQCLLVIYAPRRGLLEAWDVRTMRRTAAAVVGLYGKVLGTDGAVFFLSSTGKVERVLL</sequence>
<dbReference type="InterPro" id="IPR032839">
    <property type="entry name" value="RAB3GAP_N"/>
</dbReference>
<dbReference type="AlphaFoldDB" id="A0A0G4FQ06"/>
<dbReference type="PANTHER" id="PTHR12472:SF0">
    <property type="entry name" value="RAB3 GTPASE-ACTIVATING PROTEIN NON-CATALYTIC SUBUNIT"/>
    <property type="match status" value="1"/>
</dbReference>